<keyword evidence="19" id="KW-1185">Reference proteome</keyword>
<evidence type="ECO:0000256" key="13">
    <source>
        <dbReference type="SAM" id="Coils"/>
    </source>
</evidence>
<keyword evidence="9" id="KW-0902">Two-component regulatory system</keyword>
<dbReference type="EMBL" id="FQTU01000001">
    <property type="protein sequence ID" value="SHE34412.1"/>
    <property type="molecule type" value="Genomic_DNA"/>
</dbReference>
<keyword evidence="14" id="KW-1133">Transmembrane helix</keyword>
<comment type="similarity">
    <text evidence="3">In the N-terminal section; belongs to the phytochrome family.</text>
</comment>
<keyword evidence="13" id="KW-0175">Coiled coil</keyword>
<dbReference type="PROSITE" id="PS50110">
    <property type="entry name" value="RESPONSE_REGULATORY"/>
    <property type="match status" value="2"/>
</dbReference>
<dbReference type="PROSITE" id="PS50885">
    <property type="entry name" value="HAMP"/>
    <property type="match status" value="1"/>
</dbReference>
<feature type="modified residue" description="4-aspartylphosphate" evidence="12">
    <location>
        <position position="920"/>
    </location>
</feature>
<dbReference type="CDD" id="cd16922">
    <property type="entry name" value="HATPase_EvgS-ArcB-TorS-like"/>
    <property type="match status" value="1"/>
</dbReference>
<dbReference type="FunFam" id="3.30.565.10:FF:000010">
    <property type="entry name" value="Sensor histidine kinase RcsC"/>
    <property type="match status" value="1"/>
</dbReference>
<keyword evidence="14" id="KW-0472">Membrane</keyword>
<dbReference type="InterPro" id="IPR003660">
    <property type="entry name" value="HAMP_dom"/>
</dbReference>
<feature type="domain" description="Response regulatory" evidence="16">
    <location>
        <begin position="732"/>
        <end position="849"/>
    </location>
</feature>
<dbReference type="PROSITE" id="PS50109">
    <property type="entry name" value="HIS_KIN"/>
    <property type="match status" value="1"/>
</dbReference>
<feature type="transmembrane region" description="Helical" evidence="14">
    <location>
        <begin position="192"/>
        <end position="210"/>
    </location>
</feature>
<feature type="domain" description="Histidine kinase" evidence="15">
    <location>
        <begin position="480"/>
        <end position="698"/>
    </location>
</feature>
<accession>A0A1M4SQF4</accession>
<dbReference type="InterPro" id="IPR029016">
    <property type="entry name" value="GAF-like_dom_sf"/>
</dbReference>
<dbReference type="CDD" id="cd00082">
    <property type="entry name" value="HisKA"/>
    <property type="match status" value="1"/>
</dbReference>
<dbReference type="GO" id="GO:0005886">
    <property type="term" value="C:plasma membrane"/>
    <property type="evidence" value="ECO:0007669"/>
    <property type="project" value="TreeGrafter"/>
</dbReference>
<proteinExistence type="inferred from homology"/>
<protein>
    <recommendedName>
        <fullName evidence="11">Circadian input-output histidine kinase CikA</fullName>
        <ecNumber evidence="4">2.7.13.3</ecNumber>
    </recommendedName>
    <alternativeName>
        <fullName evidence="5">Stage 0 sporulation protein A homolog</fullName>
    </alternativeName>
</protein>
<dbReference type="Gene3D" id="3.30.450.40">
    <property type="match status" value="1"/>
</dbReference>
<dbReference type="InterPro" id="IPR005467">
    <property type="entry name" value="His_kinase_dom"/>
</dbReference>
<dbReference type="PRINTS" id="PR00344">
    <property type="entry name" value="BCTRLSENSOR"/>
</dbReference>
<comment type="catalytic activity">
    <reaction evidence="1">
        <text>ATP + protein L-histidine = ADP + protein N-phospho-L-histidine.</text>
        <dbReference type="EC" id="2.7.13.3"/>
    </reaction>
</comment>
<evidence type="ECO:0000259" key="15">
    <source>
        <dbReference type="PROSITE" id="PS50109"/>
    </source>
</evidence>
<dbReference type="InterPro" id="IPR004358">
    <property type="entry name" value="Sig_transdc_His_kin-like_C"/>
</dbReference>
<dbReference type="SMART" id="SM00388">
    <property type="entry name" value="HisKA"/>
    <property type="match status" value="1"/>
</dbReference>
<dbReference type="RefSeq" id="WP_073269322.1">
    <property type="nucleotide sequence ID" value="NZ_FQTU01000001.1"/>
</dbReference>
<dbReference type="GO" id="GO:0009927">
    <property type="term" value="F:histidine phosphotransfer kinase activity"/>
    <property type="evidence" value="ECO:0007669"/>
    <property type="project" value="TreeGrafter"/>
</dbReference>
<dbReference type="InterPro" id="IPR003018">
    <property type="entry name" value="GAF"/>
</dbReference>
<feature type="transmembrane region" description="Helical" evidence="14">
    <location>
        <begin position="12"/>
        <end position="34"/>
    </location>
</feature>
<dbReference type="Gene3D" id="1.10.287.130">
    <property type="match status" value="1"/>
</dbReference>
<dbReference type="PANTHER" id="PTHR43047:SF72">
    <property type="entry name" value="OSMOSENSING HISTIDINE PROTEIN KINASE SLN1"/>
    <property type="match status" value="1"/>
</dbReference>
<dbReference type="Pfam" id="PF02518">
    <property type="entry name" value="HATPase_c"/>
    <property type="match status" value="1"/>
</dbReference>
<organism evidence="18 19">
    <name type="scientific">Alkalibacter saccharofermentans DSM 14828</name>
    <dbReference type="NCBI Taxonomy" id="1120975"/>
    <lineage>
        <taxon>Bacteria</taxon>
        <taxon>Bacillati</taxon>
        <taxon>Bacillota</taxon>
        <taxon>Clostridia</taxon>
        <taxon>Eubacteriales</taxon>
        <taxon>Eubacteriaceae</taxon>
        <taxon>Alkalibacter</taxon>
    </lineage>
</organism>
<dbReference type="InterPro" id="IPR036097">
    <property type="entry name" value="HisK_dim/P_sf"/>
</dbReference>
<dbReference type="InterPro" id="IPR011006">
    <property type="entry name" value="CheY-like_superfamily"/>
</dbReference>
<dbReference type="Gene3D" id="6.10.340.10">
    <property type="match status" value="1"/>
</dbReference>
<reference evidence="18 19" key="1">
    <citation type="submission" date="2016-11" db="EMBL/GenBank/DDBJ databases">
        <authorList>
            <person name="Jaros S."/>
            <person name="Januszkiewicz K."/>
            <person name="Wedrychowicz H."/>
        </authorList>
    </citation>
    <scope>NUCLEOTIDE SEQUENCE [LARGE SCALE GENOMIC DNA]</scope>
    <source>
        <strain evidence="18 19">DSM 14828</strain>
    </source>
</reference>
<dbReference type="Pfam" id="PF01590">
    <property type="entry name" value="GAF"/>
    <property type="match status" value="1"/>
</dbReference>
<name>A0A1M4SQF4_9FIRM</name>
<dbReference type="InterPro" id="IPR003661">
    <property type="entry name" value="HisK_dim/P_dom"/>
</dbReference>
<evidence type="ECO:0000259" key="17">
    <source>
        <dbReference type="PROSITE" id="PS50885"/>
    </source>
</evidence>
<keyword evidence="6 12" id="KW-0597">Phosphoprotein</keyword>
<dbReference type="SUPFAM" id="SSF55781">
    <property type="entry name" value="GAF domain-like"/>
    <property type="match status" value="1"/>
</dbReference>
<dbReference type="SMART" id="SM00304">
    <property type="entry name" value="HAMP"/>
    <property type="match status" value="1"/>
</dbReference>
<evidence type="ECO:0000256" key="10">
    <source>
        <dbReference type="ARBA" id="ARBA00024867"/>
    </source>
</evidence>
<dbReference type="SMART" id="SM00387">
    <property type="entry name" value="HATPase_c"/>
    <property type="match status" value="1"/>
</dbReference>
<evidence type="ECO:0000256" key="9">
    <source>
        <dbReference type="ARBA" id="ARBA00023012"/>
    </source>
</evidence>
<dbReference type="OrthoDB" id="9804263at2"/>
<keyword evidence="8 18" id="KW-0418">Kinase</keyword>
<dbReference type="InterPro" id="IPR036890">
    <property type="entry name" value="HATPase_C_sf"/>
</dbReference>
<dbReference type="Pfam" id="PF12729">
    <property type="entry name" value="4HB_MCP_1"/>
    <property type="match status" value="1"/>
</dbReference>
<evidence type="ECO:0000256" key="2">
    <source>
        <dbReference type="ARBA" id="ARBA00004370"/>
    </source>
</evidence>
<comment type="function">
    <text evidence="10">May play the central regulatory role in sporulation. It may be an element of the effector pathway responsible for the activation of sporulation genes in response to nutritional stress. Spo0A may act in concert with spo0H (a sigma factor) to control the expression of some genes that are critical to the sporulation process.</text>
</comment>
<evidence type="ECO:0000256" key="14">
    <source>
        <dbReference type="SAM" id="Phobius"/>
    </source>
</evidence>
<feature type="coiled-coil region" evidence="13">
    <location>
        <begin position="425"/>
        <end position="473"/>
    </location>
</feature>
<dbReference type="SMART" id="SM00065">
    <property type="entry name" value="GAF"/>
    <property type="match status" value="1"/>
</dbReference>
<dbReference type="SUPFAM" id="SSF55874">
    <property type="entry name" value="ATPase domain of HSP90 chaperone/DNA topoisomerase II/histidine kinase"/>
    <property type="match status" value="1"/>
</dbReference>
<dbReference type="SUPFAM" id="SSF158472">
    <property type="entry name" value="HAMP domain-like"/>
    <property type="match status" value="1"/>
</dbReference>
<feature type="modified residue" description="4-aspartylphosphate" evidence="12">
    <location>
        <position position="781"/>
    </location>
</feature>
<dbReference type="SUPFAM" id="SSF47384">
    <property type="entry name" value="Homodimeric domain of signal transducing histidine kinase"/>
    <property type="match status" value="1"/>
</dbReference>
<dbReference type="GO" id="GO:0000155">
    <property type="term" value="F:phosphorelay sensor kinase activity"/>
    <property type="evidence" value="ECO:0007669"/>
    <property type="project" value="InterPro"/>
</dbReference>
<dbReference type="SUPFAM" id="SSF52172">
    <property type="entry name" value="CheY-like"/>
    <property type="match status" value="2"/>
</dbReference>
<dbReference type="Pfam" id="PF00512">
    <property type="entry name" value="HisKA"/>
    <property type="match status" value="1"/>
</dbReference>
<dbReference type="InterPro" id="IPR001789">
    <property type="entry name" value="Sig_transdc_resp-reg_receiver"/>
</dbReference>
<dbReference type="SMART" id="SM00448">
    <property type="entry name" value="REC"/>
    <property type="match status" value="2"/>
</dbReference>
<feature type="domain" description="Response regulatory" evidence="16">
    <location>
        <begin position="872"/>
        <end position="987"/>
    </location>
</feature>
<keyword evidence="7" id="KW-0808">Transferase</keyword>
<sequence length="990" mass="111196">MKFKNLSISKQINVSLGAVFIIAMIIVSGSLYYIDSIWNNTADLYNHPLTIRRAVGDIKENVLLIHRDMRQLPFEQDPQEIEKLKNNIDIYEAGINRQMDILYNRYLGPQSNIDEVSDALAQWETIRKETIRLLHAGQVEEVENRVKASGIGGFQADKVVNQLTQFSDTATIQADDFFRTAQEQRNQVIRQMLLVCIGMLLLLIGLGYFLRNGILPPLTALISATNAMRQGKLDTRIQYQSPNELGELSRAFDEMAETIQKEIEYKENAALISSVMFNNSNLRTFCQELLKKLLELTSSQISAIYFLNDSNGHFERYESIGVKHNSLSSFSSTAKEGEFGAVLASKKVQHVTDIPSDAEVVFSTVSGDYKAKGIITIPIVNGADVVSVISLASIKGYSADSVRLINGLVNEITASLTAVLSSQRILEFSQKLQSTNSELEQQTKELGMQANELTEQNAELEMQKRQLDEASRLKTIFLSNMSHELRTPLNSVIALSGVLSRRLIGKIPEEEFSYLEIIERNGKNLLTLINDILDISRIEAGREEIEITEFNASHAIAEVVSMIQPQAQQQDTELLYESKESEIIINSDVNKFRHVLQNIVANAIKFTVEGIVEIFVSQRENSIEIIVKDTGIGIPKEHLPYIFDEFRQADGSTSRRFGGTGLGLSISKKYANLLGGTITVKSEPDVGSEFTLKLPIRYSIENQIKEQIKTDNRNLETNRSVRQIDCDLTEKTILLVEDNESAIIQIKDLIEDIGCKIQIAHDAIEAFAIIDQAIPDAMILDLMMPDVDGFKILEILRNAEPTAHIPVLILTAKHITKDELKHLKRNNIHQLIQKGHIKRLELQQAVANMLRPYEVKEDQLSKKSPLIEGKQVVLVVEDNPDNMTTVKALLEDHHTVLEAVNAHEGIEMAKQYLPNLVLMDIALPDINGIEAFKKIRKMPQLQHIPVIALTASVMKHDRETILSHGFDAFIAKPIIANEFFIVINEVLYGK</sequence>
<evidence type="ECO:0000259" key="16">
    <source>
        <dbReference type="PROSITE" id="PS50110"/>
    </source>
</evidence>
<comment type="subcellular location">
    <subcellularLocation>
        <location evidence="2">Membrane</location>
    </subcellularLocation>
</comment>
<dbReference type="InterPro" id="IPR003594">
    <property type="entry name" value="HATPase_dom"/>
</dbReference>
<dbReference type="Pfam" id="PF00072">
    <property type="entry name" value="Response_reg"/>
    <property type="match status" value="2"/>
</dbReference>
<dbReference type="Proteomes" id="UP000184251">
    <property type="component" value="Unassembled WGS sequence"/>
</dbReference>
<evidence type="ECO:0000256" key="4">
    <source>
        <dbReference type="ARBA" id="ARBA00012438"/>
    </source>
</evidence>
<dbReference type="Gene3D" id="3.30.565.10">
    <property type="entry name" value="Histidine kinase-like ATPase, C-terminal domain"/>
    <property type="match status" value="1"/>
</dbReference>
<dbReference type="STRING" id="1120975.SAMN02746064_00340"/>
<evidence type="ECO:0000256" key="5">
    <source>
        <dbReference type="ARBA" id="ARBA00018672"/>
    </source>
</evidence>
<dbReference type="Pfam" id="PF00672">
    <property type="entry name" value="HAMP"/>
    <property type="match status" value="1"/>
</dbReference>
<evidence type="ECO:0000256" key="12">
    <source>
        <dbReference type="PROSITE-ProRule" id="PRU00169"/>
    </source>
</evidence>
<dbReference type="Gene3D" id="3.40.50.2300">
    <property type="match status" value="2"/>
</dbReference>
<evidence type="ECO:0000313" key="18">
    <source>
        <dbReference type="EMBL" id="SHE34412.1"/>
    </source>
</evidence>
<dbReference type="InterPro" id="IPR024478">
    <property type="entry name" value="HlyB_4HB_MCP"/>
</dbReference>
<evidence type="ECO:0000256" key="7">
    <source>
        <dbReference type="ARBA" id="ARBA00022679"/>
    </source>
</evidence>
<keyword evidence="14" id="KW-0812">Transmembrane</keyword>
<evidence type="ECO:0000256" key="3">
    <source>
        <dbReference type="ARBA" id="ARBA00006402"/>
    </source>
</evidence>
<evidence type="ECO:0000256" key="11">
    <source>
        <dbReference type="ARBA" id="ARBA00074306"/>
    </source>
</evidence>
<feature type="domain" description="HAMP" evidence="17">
    <location>
        <begin position="212"/>
        <end position="264"/>
    </location>
</feature>
<gene>
    <name evidence="18" type="ORF">SAMN02746064_00340</name>
</gene>
<evidence type="ECO:0000256" key="1">
    <source>
        <dbReference type="ARBA" id="ARBA00000085"/>
    </source>
</evidence>
<evidence type="ECO:0000256" key="8">
    <source>
        <dbReference type="ARBA" id="ARBA00022777"/>
    </source>
</evidence>
<evidence type="ECO:0000313" key="19">
    <source>
        <dbReference type="Proteomes" id="UP000184251"/>
    </source>
</evidence>
<dbReference type="CDD" id="cd06225">
    <property type="entry name" value="HAMP"/>
    <property type="match status" value="1"/>
</dbReference>
<evidence type="ECO:0000256" key="6">
    <source>
        <dbReference type="ARBA" id="ARBA00022553"/>
    </source>
</evidence>
<dbReference type="AlphaFoldDB" id="A0A1M4SQF4"/>
<dbReference type="EC" id="2.7.13.3" evidence="4"/>
<dbReference type="PANTHER" id="PTHR43047">
    <property type="entry name" value="TWO-COMPONENT HISTIDINE PROTEIN KINASE"/>
    <property type="match status" value="1"/>
</dbReference>